<dbReference type="WBParaSite" id="ES5_v2.g24891.t1">
    <property type="protein sequence ID" value="ES5_v2.g24891.t1"/>
    <property type="gene ID" value="ES5_v2.g24891"/>
</dbReference>
<organism evidence="1 2">
    <name type="scientific">Panagrolaimus sp. ES5</name>
    <dbReference type="NCBI Taxonomy" id="591445"/>
    <lineage>
        <taxon>Eukaryota</taxon>
        <taxon>Metazoa</taxon>
        <taxon>Ecdysozoa</taxon>
        <taxon>Nematoda</taxon>
        <taxon>Chromadorea</taxon>
        <taxon>Rhabditida</taxon>
        <taxon>Tylenchina</taxon>
        <taxon>Panagrolaimomorpha</taxon>
        <taxon>Panagrolaimoidea</taxon>
        <taxon>Panagrolaimidae</taxon>
        <taxon>Panagrolaimus</taxon>
    </lineage>
</organism>
<protein>
    <submittedName>
        <fullName evidence="2">Uncharacterized protein</fullName>
    </submittedName>
</protein>
<dbReference type="Proteomes" id="UP000887579">
    <property type="component" value="Unplaced"/>
</dbReference>
<name>A0AC34G5C8_9BILA</name>
<sequence>MVTFIFRGRQEKTNVSHFFNYYYRSLAKSFNIQ</sequence>
<accession>A0AC34G5C8</accession>
<proteinExistence type="predicted"/>
<evidence type="ECO:0000313" key="1">
    <source>
        <dbReference type="Proteomes" id="UP000887579"/>
    </source>
</evidence>
<evidence type="ECO:0000313" key="2">
    <source>
        <dbReference type="WBParaSite" id="ES5_v2.g24891.t1"/>
    </source>
</evidence>
<reference evidence="2" key="1">
    <citation type="submission" date="2022-11" db="UniProtKB">
        <authorList>
            <consortium name="WormBaseParasite"/>
        </authorList>
    </citation>
    <scope>IDENTIFICATION</scope>
</reference>